<name>A0A086BKH4_9FLAO</name>
<dbReference type="EMBL" id="JPRJ01000006">
    <property type="protein sequence ID" value="KFF29438.1"/>
    <property type="molecule type" value="Genomic_DNA"/>
</dbReference>
<keyword evidence="4" id="KW-1185">Reference proteome</keyword>
<dbReference type="InterPro" id="IPR050879">
    <property type="entry name" value="Acyltransferase_3"/>
</dbReference>
<dbReference type="Pfam" id="PF01757">
    <property type="entry name" value="Acyl_transf_3"/>
    <property type="match status" value="1"/>
</dbReference>
<dbReference type="PANTHER" id="PTHR23028">
    <property type="entry name" value="ACETYLTRANSFERASE"/>
    <property type="match status" value="1"/>
</dbReference>
<evidence type="ECO:0000259" key="2">
    <source>
        <dbReference type="Pfam" id="PF01757"/>
    </source>
</evidence>
<dbReference type="GO" id="GO:0016020">
    <property type="term" value="C:membrane"/>
    <property type="evidence" value="ECO:0007669"/>
    <property type="project" value="TreeGrafter"/>
</dbReference>
<feature type="transmembrane region" description="Helical" evidence="1">
    <location>
        <begin position="88"/>
        <end position="109"/>
    </location>
</feature>
<dbReference type="InterPro" id="IPR002656">
    <property type="entry name" value="Acyl_transf_3_dom"/>
</dbReference>
<feature type="transmembrane region" description="Helical" evidence="1">
    <location>
        <begin position="238"/>
        <end position="255"/>
    </location>
</feature>
<comment type="caution">
    <text evidence="3">The sequence shown here is derived from an EMBL/GenBank/DDBJ whole genome shotgun (WGS) entry which is preliminary data.</text>
</comment>
<feature type="transmembrane region" description="Helical" evidence="1">
    <location>
        <begin position="20"/>
        <end position="37"/>
    </location>
</feature>
<feature type="transmembrane region" description="Helical" evidence="1">
    <location>
        <begin position="147"/>
        <end position="163"/>
    </location>
</feature>
<feature type="transmembrane region" description="Helical" evidence="1">
    <location>
        <begin position="261"/>
        <end position="282"/>
    </location>
</feature>
<feature type="transmembrane region" description="Helical" evidence="1">
    <location>
        <begin position="209"/>
        <end position="226"/>
    </location>
</feature>
<keyword evidence="1" id="KW-0812">Transmembrane</keyword>
<dbReference type="Proteomes" id="UP000028709">
    <property type="component" value="Unassembled WGS sequence"/>
</dbReference>
<dbReference type="GO" id="GO:0016747">
    <property type="term" value="F:acyltransferase activity, transferring groups other than amino-acyl groups"/>
    <property type="evidence" value="ECO:0007669"/>
    <property type="project" value="InterPro"/>
</dbReference>
<dbReference type="OrthoDB" id="290051at2"/>
<feature type="transmembrane region" description="Helical" evidence="1">
    <location>
        <begin position="328"/>
        <end position="350"/>
    </location>
</feature>
<evidence type="ECO:0000313" key="4">
    <source>
        <dbReference type="Proteomes" id="UP000028709"/>
    </source>
</evidence>
<organism evidence="3 4">
    <name type="scientific">Chryseobacterium piperi</name>
    <dbReference type="NCBI Taxonomy" id="558152"/>
    <lineage>
        <taxon>Bacteria</taxon>
        <taxon>Pseudomonadati</taxon>
        <taxon>Bacteroidota</taxon>
        <taxon>Flavobacteriia</taxon>
        <taxon>Flavobacteriales</taxon>
        <taxon>Weeksellaceae</taxon>
        <taxon>Chryseobacterium group</taxon>
        <taxon>Chryseobacterium</taxon>
    </lineage>
</organism>
<dbReference type="PANTHER" id="PTHR23028:SF53">
    <property type="entry name" value="ACYL_TRANSF_3 DOMAIN-CONTAINING PROTEIN"/>
    <property type="match status" value="1"/>
</dbReference>
<reference evidence="3 4" key="1">
    <citation type="submission" date="2014-07" db="EMBL/GenBank/DDBJ databases">
        <title>Genome of Chryseobacterium piperi CTM.</title>
        <authorList>
            <person name="Pipes S.E."/>
            <person name="Stropko S.J."/>
            <person name="Newman J.D."/>
        </authorList>
    </citation>
    <scope>NUCLEOTIDE SEQUENCE [LARGE SCALE GENOMIC DNA]</scope>
    <source>
        <strain evidence="3 4">CTM</strain>
    </source>
</reference>
<dbReference type="AlphaFoldDB" id="A0A086BKH4"/>
<feature type="domain" description="Acyltransferase 3" evidence="2">
    <location>
        <begin position="15"/>
        <end position="346"/>
    </location>
</feature>
<dbReference type="eggNOG" id="COG1835">
    <property type="taxonomic scope" value="Bacteria"/>
</dbReference>
<gene>
    <name evidence="3" type="ORF">IQ37_05300</name>
</gene>
<feature type="transmembrane region" description="Helical" evidence="1">
    <location>
        <begin position="43"/>
        <end position="68"/>
    </location>
</feature>
<dbReference type="RefSeq" id="WP_034682420.1">
    <property type="nucleotide sequence ID" value="NZ_JPRJ01000006.1"/>
</dbReference>
<feature type="transmembrane region" description="Helical" evidence="1">
    <location>
        <begin position="303"/>
        <end position="322"/>
    </location>
</feature>
<evidence type="ECO:0000313" key="3">
    <source>
        <dbReference type="EMBL" id="KFF29438.1"/>
    </source>
</evidence>
<dbReference type="GO" id="GO:0009103">
    <property type="term" value="P:lipopolysaccharide biosynthetic process"/>
    <property type="evidence" value="ECO:0007669"/>
    <property type="project" value="TreeGrafter"/>
</dbReference>
<sequence length="362" mass="43475">MKNLFKIQVPESRNFGLDLLRFIAIFTVLISHSISVLPEKYIFIHKFIFDGVLIFFVLSGFLIGRIFIRDFEEGFNLKKMFHFWKRRWWRTLPAYYFTILLILLLNFILSKGIDFNHVAKTFIFIQNITLRNNYFFSESWSLSIEEWFYLILPIGCFFIYFLSKLSIKKNLIIIFFLVLICSLLVRLYFFKNYPPLNITDWDNRFRSPVITRLDSLLIGVMGAWFYTFKKDYFIKYKNSFFIVGLIIFISNKIYGDYLLNYSIYICVFYFVVMPFSILLLLPKLYFLKQPKSLLGNFIVKTSLISYSLYLINLSVISYSILAPLKINMWLKFFLFWILSYLAATLMYKFVETPFMKMRDKKS</sequence>
<evidence type="ECO:0000256" key="1">
    <source>
        <dbReference type="SAM" id="Phobius"/>
    </source>
</evidence>
<keyword evidence="1" id="KW-1133">Transmembrane helix</keyword>
<dbReference type="STRING" id="558152.IQ37_05300"/>
<protein>
    <recommendedName>
        <fullName evidence="2">Acyltransferase 3 domain-containing protein</fullName>
    </recommendedName>
</protein>
<feature type="transmembrane region" description="Helical" evidence="1">
    <location>
        <begin position="170"/>
        <end position="189"/>
    </location>
</feature>
<accession>A0A086BKH4</accession>
<proteinExistence type="predicted"/>
<keyword evidence="1" id="KW-0472">Membrane</keyword>